<protein>
    <submittedName>
        <fullName evidence="2">Uncharacterized protein</fullName>
    </submittedName>
</protein>
<dbReference type="AlphaFoldDB" id="A0AAW2HUP3"/>
<evidence type="ECO:0000256" key="1">
    <source>
        <dbReference type="SAM" id="SignalP"/>
    </source>
</evidence>
<keyword evidence="1" id="KW-0732">Signal</keyword>
<organism evidence="2">
    <name type="scientific">Menopon gallinae</name>
    <name type="common">poultry shaft louse</name>
    <dbReference type="NCBI Taxonomy" id="328185"/>
    <lineage>
        <taxon>Eukaryota</taxon>
        <taxon>Metazoa</taxon>
        <taxon>Ecdysozoa</taxon>
        <taxon>Arthropoda</taxon>
        <taxon>Hexapoda</taxon>
        <taxon>Insecta</taxon>
        <taxon>Pterygota</taxon>
        <taxon>Neoptera</taxon>
        <taxon>Paraneoptera</taxon>
        <taxon>Psocodea</taxon>
        <taxon>Troctomorpha</taxon>
        <taxon>Phthiraptera</taxon>
        <taxon>Amblycera</taxon>
        <taxon>Menoponidae</taxon>
        <taxon>Menopon</taxon>
    </lineage>
</organism>
<feature type="chain" id="PRO_5043901356" evidence="1">
    <location>
        <begin position="19"/>
        <end position="202"/>
    </location>
</feature>
<reference evidence="2" key="1">
    <citation type="journal article" date="2024" name="Gigascience">
        <title>Chromosome-level genome of the poultry shaft louse Menopon gallinae provides insight into the host-switching and adaptive evolution of parasitic lice.</title>
        <authorList>
            <person name="Xu Y."/>
            <person name="Ma L."/>
            <person name="Liu S."/>
            <person name="Liang Y."/>
            <person name="Liu Q."/>
            <person name="He Z."/>
            <person name="Tian L."/>
            <person name="Duan Y."/>
            <person name="Cai W."/>
            <person name="Li H."/>
            <person name="Song F."/>
        </authorList>
    </citation>
    <scope>NUCLEOTIDE SEQUENCE</scope>
    <source>
        <strain evidence="2">Cailab_2023a</strain>
    </source>
</reference>
<proteinExistence type="predicted"/>
<name>A0AAW2HUP3_9NEOP</name>
<sequence>MAGLSVWLVLLLAGNAYGFVFPSARNETKRELTSWENEELLIHLLSIKKAEVETIIQTGRKFLQKVRQWQGAHPAESRLAKCVIRYCIDTKIPGIAATADLEDDEDGRRGLSAPVWIEKPEDILSFDEGNSVTPAWNESDEEHTFKSVEDIKLKKFLWKRKAVKALYIIYVHLKDIFSQYKLFNCTFYYVLSKFWEWVDSAP</sequence>
<comment type="caution">
    <text evidence="2">The sequence shown here is derived from an EMBL/GenBank/DDBJ whole genome shotgun (WGS) entry which is preliminary data.</text>
</comment>
<gene>
    <name evidence="2" type="ORF">PYX00_006246</name>
</gene>
<dbReference type="EMBL" id="JARGDH010000003">
    <property type="protein sequence ID" value="KAL0273614.1"/>
    <property type="molecule type" value="Genomic_DNA"/>
</dbReference>
<feature type="signal peptide" evidence="1">
    <location>
        <begin position="1"/>
        <end position="18"/>
    </location>
</feature>
<accession>A0AAW2HUP3</accession>
<evidence type="ECO:0000313" key="2">
    <source>
        <dbReference type="EMBL" id="KAL0273614.1"/>
    </source>
</evidence>